<name>A0A6P6YCE6_DERPT</name>
<protein>
    <submittedName>
        <fullName evidence="3">Uncharacterized protein LOC113797014</fullName>
    </submittedName>
</protein>
<evidence type="ECO:0000256" key="1">
    <source>
        <dbReference type="SAM" id="MobiDB-lite"/>
    </source>
</evidence>
<evidence type="ECO:0000313" key="3">
    <source>
        <dbReference type="RefSeq" id="XP_027203118.1"/>
    </source>
</evidence>
<reference evidence="3" key="1">
    <citation type="submission" date="2025-08" db="UniProtKB">
        <authorList>
            <consortium name="RefSeq"/>
        </authorList>
    </citation>
    <scope>IDENTIFICATION</scope>
    <source>
        <strain evidence="3">Airmid</strain>
    </source>
</reference>
<feature type="compositionally biased region" description="Basic and acidic residues" evidence="1">
    <location>
        <begin position="64"/>
        <end position="73"/>
    </location>
</feature>
<proteinExistence type="predicted"/>
<organism evidence="2 3">
    <name type="scientific">Dermatophagoides pteronyssinus</name>
    <name type="common">European house dust mite</name>
    <dbReference type="NCBI Taxonomy" id="6956"/>
    <lineage>
        <taxon>Eukaryota</taxon>
        <taxon>Metazoa</taxon>
        <taxon>Ecdysozoa</taxon>
        <taxon>Arthropoda</taxon>
        <taxon>Chelicerata</taxon>
        <taxon>Arachnida</taxon>
        <taxon>Acari</taxon>
        <taxon>Acariformes</taxon>
        <taxon>Sarcoptiformes</taxon>
        <taxon>Astigmata</taxon>
        <taxon>Psoroptidia</taxon>
        <taxon>Analgoidea</taxon>
        <taxon>Pyroglyphidae</taxon>
        <taxon>Dermatophagoidinae</taxon>
        <taxon>Dermatophagoides</taxon>
    </lineage>
</organism>
<feature type="region of interest" description="Disordered" evidence="1">
    <location>
        <begin position="64"/>
        <end position="87"/>
    </location>
</feature>
<accession>A0A6P6YCE6</accession>
<dbReference type="Proteomes" id="UP000515146">
    <property type="component" value="Unplaced"/>
</dbReference>
<dbReference type="InParanoid" id="A0A6P6YCE6"/>
<dbReference type="OrthoDB" id="6528621at2759"/>
<sequence length="87" mass="10423">MIKKRSNIVEWTSIDEQHDDEKTPLMEQSMDNEKSIRYADINCNETAVKPSVVLRFDRFPPRSESELTQKSKFNETYPFHQEHYQKT</sequence>
<evidence type="ECO:0000313" key="2">
    <source>
        <dbReference type="Proteomes" id="UP000515146"/>
    </source>
</evidence>
<keyword evidence="2" id="KW-1185">Reference proteome</keyword>
<gene>
    <name evidence="3" type="primary">LOC113797014</name>
</gene>
<dbReference type="AlphaFoldDB" id="A0A6P6YCE6"/>
<dbReference type="RefSeq" id="XP_027203118.1">
    <property type="nucleotide sequence ID" value="XM_027347317.1"/>
</dbReference>
<dbReference type="KEGG" id="dpte:113797014"/>